<dbReference type="EMBL" id="JBHSWE010000001">
    <property type="protein sequence ID" value="MFC6669705.1"/>
    <property type="molecule type" value="Genomic_DNA"/>
</dbReference>
<sequence length="122" mass="14414">MEKAVASLALALKQPKDEFIRDAVIQRFEYTYELCWKMVRRQLIEDQGEASVVMLSRRELFRMAAEYGLIDNPQNWITYHRARNETSHIYDESKAEEVYRVAVSFLPDAEKLKEELVQRNAD</sequence>
<dbReference type="NCBIfam" id="TIGR01987">
    <property type="entry name" value="HI0074"/>
    <property type="match status" value="1"/>
</dbReference>
<dbReference type="RefSeq" id="WP_379912913.1">
    <property type="nucleotide sequence ID" value="NZ_JBHSWE010000001.1"/>
</dbReference>
<organism evidence="1 2">
    <name type="scientific">Marinobacterium aestuariivivens</name>
    <dbReference type="NCBI Taxonomy" id="1698799"/>
    <lineage>
        <taxon>Bacteria</taxon>
        <taxon>Pseudomonadati</taxon>
        <taxon>Pseudomonadota</taxon>
        <taxon>Gammaproteobacteria</taxon>
        <taxon>Oceanospirillales</taxon>
        <taxon>Oceanospirillaceae</taxon>
        <taxon>Marinobacterium</taxon>
    </lineage>
</organism>
<dbReference type="SUPFAM" id="SSF81593">
    <property type="entry name" value="Nucleotidyltransferase substrate binding subunit/domain"/>
    <property type="match status" value="1"/>
</dbReference>
<dbReference type="Gene3D" id="1.20.120.330">
    <property type="entry name" value="Nucleotidyltransferases domain 2"/>
    <property type="match status" value="1"/>
</dbReference>
<accession>A0ABW1ZWY0</accession>
<evidence type="ECO:0000313" key="1">
    <source>
        <dbReference type="EMBL" id="MFC6669705.1"/>
    </source>
</evidence>
<comment type="caution">
    <text evidence="1">The sequence shown here is derived from an EMBL/GenBank/DDBJ whole genome shotgun (WGS) entry which is preliminary data.</text>
</comment>
<dbReference type="Pfam" id="PF08780">
    <property type="entry name" value="NTase_sub_bind"/>
    <property type="match status" value="1"/>
</dbReference>
<proteinExistence type="predicted"/>
<evidence type="ECO:0000313" key="2">
    <source>
        <dbReference type="Proteomes" id="UP001596422"/>
    </source>
</evidence>
<dbReference type="InterPro" id="IPR010235">
    <property type="entry name" value="HepT"/>
</dbReference>
<dbReference type="Proteomes" id="UP001596422">
    <property type="component" value="Unassembled WGS sequence"/>
</dbReference>
<reference evidence="2" key="1">
    <citation type="journal article" date="2019" name="Int. J. Syst. Evol. Microbiol.">
        <title>The Global Catalogue of Microorganisms (GCM) 10K type strain sequencing project: providing services to taxonomists for standard genome sequencing and annotation.</title>
        <authorList>
            <consortium name="The Broad Institute Genomics Platform"/>
            <consortium name="The Broad Institute Genome Sequencing Center for Infectious Disease"/>
            <person name="Wu L."/>
            <person name="Ma J."/>
        </authorList>
    </citation>
    <scope>NUCLEOTIDE SEQUENCE [LARGE SCALE GENOMIC DNA]</scope>
    <source>
        <strain evidence="2">NBRC 111756</strain>
    </source>
</reference>
<protein>
    <submittedName>
        <fullName evidence="1">Nucleotidyltransferase substrate binding protein</fullName>
    </submittedName>
</protein>
<gene>
    <name evidence="1" type="ORF">ACFQDL_06100</name>
</gene>
<keyword evidence="2" id="KW-1185">Reference proteome</keyword>
<name>A0ABW1ZWY0_9GAMM</name>